<dbReference type="InterPro" id="IPR051008">
    <property type="entry name" value="Telomere_Capping_Maintenance"/>
</dbReference>
<evidence type="ECO:0000313" key="7">
    <source>
        <dbReference type="Proteomes" id="UP000612055"/>
    </source>
</evidence>
<sequence>MADGYGLHDEIYTQYLRYVRLEGDRGLITANQHLSLTDQLRLGVRHVELDVHWVQGQLRIAHCGGLHSARLDWLVGALSAVAGLFGHPPVQWDAETVGCDPPMSSLPAREQRLFADAVAEVAGWLGAPGNEEEFLVLYLDNQPDLATWGLVGTLLDQVTAHIPAAAILTPAQLQSITLEQGEPPSIEQLVRQYGKRVLLQSGTDYGAAMSYLAHPHWAPCGFAEPLFQRFSPEPSCAYHLPPRPGRPAATLPTANGRMLRSPTCRLSYGLFNCSMQRGENTPQLDAQGLPSAVACGLSVPAPDALTPALAAAAVWGWAPGHPPEALREGAPWRGVQGARRRMQGAEGARGGAEEGEEGEACAVLRSGDGRWVVAPCHAAAWVACRLDAGPQHLNRTDAWTLVRAPPPRPGPSPAIALPSNWLAAAAAACPPGYVHGAPHTARENADLARLAAAAAEAAAEAAAAAATEVAGEGKPESATSPGTSAVRADEEREREEEESREQRRRQRQPWWRRWWGGARAAAAGAWRCVAPATRSRRSQPNGAAPSGSATPFGAAATAAASGASNANPTGDTPTGEGALVLLALRPPAWLPA</sequence>
<dbReference type="PANTHER" id="PTHR35518">
    <property type="entry name" value="MAINTENANCE OF TELOMOERE CAPPING"/>
    <property type="match status" value="1"/>
</dbReference>
<name>A0A835YBQ6_9CHLO</name>
<dbReference type="Proteomes" id="UP000612055">
    <property type="component" value="Unassembled WGS sequence"/>
</dbReference>
<dbReference type="InterPro" id="IPR017946">
    <property type="entry name" value="PLC-like_Pdiesterase_TIM-brl"/>
</dbReference>
<evidence type="ECO:0000256" key="2">
    <source>
        <dbReference type="ARBA" id="ARBA00022692"/>
    </source>
</evidence>
<dbReference type="GO" id="GO:0006629">
    <property type="term" value="P:lipid metabolic process"/>
    <property type="evidence" value="ECO:0007669"/>
    <property type="project" value="InterPro"/>
</dbReference>
<feature type="region of interest" description="Disordered" evidence="5">
    <location>
        <begin position="531"/>
        <end position="575"/>
    </location>
</feature>
<proteinExistence type="predicted"/>
<dbReference type="OrthoDB" id="7984201at2759"/>
<dbReference type="GO" id="GO:0008081">
    <property type="term" value="F:phosphoric diester hydrolase activity"/>
    <property type="evidence" value="ECO:0007669"/>
    <property type="project" value="InterPro"/>
</dbReference>
<dbReference type="EMBL" id="JAEHOE010000021">
    <property type="protein sequence ID" value="KAG2495950.1"/>
    <property type="molecule type" value="Genomic_DNA"/>
</dbReference>
<comment type="subcellular location">
    <subcellularLocation>
        <location evidence="1">Membrane</location>
    </subcellularLocation>
</comment>
<reference evidence="6" key="1">
    <citation type="journal article" date="2020" name="bioRxiv">
        <title>Comparative genomics of Chlamydomonas.</title>
        <authorList>
            <person name="Craig R.J."/>
            <person name="Hasan A.R."/>
            <person name="Ness R.W."/>
            <person name="Keightley P.D."/>
        </authorList>
    </citation>
    <scope>NUCLEOTIDE SEQUENCE</scope>
    <source>
        <strain evidence="6">CCAP 11/70</strain>
    </source>
</reference>
<keyword evidence="7" id="KW-1185">Reference proteome</keyword>
<feature type="region of interest" description="Disordered" evidence="5">
    <location>
        <begin position="466"/>
        <end position="508"/>
    </location>
</feature>
<dbReference type="GO" id="GO:0016020">
    <property type="term" value="C:membrane"/>
    <property type="evidence" value="ECO:0007669"/>
    <property type="project" value="UniProtKB-SubCell"/>
</dbReference>
<dbReference type="AlphaFoldDB" id="A0A835YBQ6"/>
<keyword evidence="4" id="KW-0472">Membrane</keyword>
<keyword evidence="2" id="KW-0812">Transmembrane</keyword>
<evidence type="ECO:0000256" key="1">
    <source>
        <dbReference type="ARBA" id="ARBA00004370"/>
    </source>
</evidence>
<evidence type="ECO:0000256" key="4">
    <source>
        <dbReference type="ARBA" id="ARBA00023136"/>
    </source>
</evidence>
<protein>
    <submittedName>
        <fullName evidence="6">Uncharacterized protein</fullName>
    </submittedName>
</protein>
<dbReference type="PANTHER" id="PTHR35518:SF2">
    <property type="entry name" value="MAINTENANCE OF TELOMERE CAPPING PROTEIN 6"/>
    <property type="match status" value="1"/>
</dbReference>
<feature type="compositionally biased region" description="Low complexity" evidence="5">
    <location>
        <begin position="542"/>
        <end position="570"/>
    </location>
</feature>
<evidence type="ECO:0000256" key="5">
    <source>
        <dbReference type="SAM" id="MobiDB-lite"/>
    </source>
</evidence>
<dbReference type="Gene3D" id="3.20.20.190">
    <property type="entry name" value="Phosphatidylinositol (PI) phosphodiesterase"/>
    <property type="match status" value="1"/>
</dbReference>
<comment type="caution">
    <text evidence="6">The sequence shown here is derived from an EMBL/GenBank/DDBJ whole genome shotgun (WGS) entry which is preliminary data.</text>
</comment>
<evidence type="ECO:0000256" key="3">
    <source>
        <dbReference type="ARBA" id="ARBA00022989"/>
    </source>
</evidence>
<accession>A0A835YBQ6</accession>
<dbReference type="SUPFAM" id="SSF51695">
    <property type="entry name" value="PLC-like phosphodiesterases"/>
    <property type="match status" value="1"/>
</dbReference>
<organism evidence="6 7">
    <name type="scientific">Edaphochlamys debaryana</name>
    <dbReference type="NCBI Taxonomy" id="47281"/>
    <lineage>
        <taxon>Eukaryota</taxon>
        <taxon>Viridiplantae</taxon>
        <taxon>Chlorophyta</taxon>
        <taxon>core chlorophytes</taxon>
        <taxon>Chlorophyceae</taxon>
        <taxon>CS clade</taxon>
        <taxon>Chlamydomonadales</taxon>
        <taxon>Chlamydomonadales incertae sedis</taxon>
        <taxon>Edaphochlamys</taxon>
    </lineage>
</organism>
<gene>
    <name evidence="6" type="ORF">HYH03_005880</name>
</gene>
<keyword evidence="3" id="KW-1133">Transmembrane helix</keyword>
<evidence type="ECO:0000313" key="6">
    <source>
        <dbReference type="EMBL" id="KAG2495950.1"/>
    </source>
</evidence>